<sequence>MQHPEKHNHLLIYAHLRNYPNNCKKPKAHLGNLQQRNIPFVLFIISLFFICILQTPASAVENQTFTCGIILPLSGEMNASGTALLQGIEIATDEINNNGGAAGHQISLRIADDEGSPSKALSLFNEMKNDGIPAVIGSYSTSITLPMAEETKNSEDIILISPRANGEPLYGISPRFYQINAPFFTVTQFVSDWLSYTAERVGIIYIDDEYGRSVLSGLESGLKTHSIPISGSFPITNEDTDFSGIFNTMLNDAPDSIVISVYDSRQIPIIRNLSDAGYRGQVILTETGYINLLENEESEFLSKFSLFMIPSHSYLVPGERTDRFVKSFKDRFGQDPERTIAGYGYDSMMVLAYAIRLGSENGTISADSIQKGLDESRYYGITGPKTFDSYHTVPPVLDRWFFKDDKFILLMTSLT</sequence>
<keyword evidence="5" id="KW-1185">Reference proteome</keyword>
<keyword evidence="2" id="KW-1133">Transmembrane helix</keyword>
<evidence type="ECO:0000313" key="5">
    <source>
        <dbReference type="Proteomes" id="UP000680656"/>
    </source>
</evidence>
<feature type="transmembrane region" description="Helical" evidence="2">
    <location>
        <begin position="37"/>
        <end position="57"/>
    </location>
</feature>
<dbReference type="Pfam" id="PF13458">
    <property type="entry name" value="Peripla_BP_6"/>
    <property type="match status" value="1"/>
</dbReference>
<name>A0A8E7AZS8_9EURY</name>
<dbReference type="GeneID" id="65097627"/>
<feature type="domain" description="Leucine-binding protein" evidence="3">
    <location>
        <begin position="67"/>
        <end position="391"/>
    </location>
</feature>
<keyword evidence="2" id="KW-0812">Transmembrane</keyword>
<proteinExistence type="predicted"/>
<evidence type="ECO:0000313" key="4">
    <source>
        <dbReference type="EMBL" id="QVV87782.1"/>
    </source>
</evidence>
<dbReference type="EMBL" id="CP075546">
    <property type="protein sequence ID" value="QVV87782.1"/>
    <property type="molecule type" value="Genomic_DNA"/>
</dbReference>
<dbReference type="RefSeq" id="WP_214418602.1">
    <property type="nucleotide sequence ID" value="NZ_CP075546.1"/>
</dbReference>
<dbReference type="Proteomes" id="UP000680656">
    <property type="component" value="Chromosome"/>
</dbReference>
<protein>
    <submittedName>
        <fullName evidence="4">ABC transporter substrate-binding protein</fullName>
    </submittedName>
</protein>
<dbReference type="AlphaFoldDB" id="A0A8E7AZS8"/>
<keyword evidence="1" id="KW-0732">Signal</keyword>
<dbReference type="InterPro" id="IPR051010">
    <property type="entry name" value="BCAA_transport"/>
</dbReference>
<keyword evidence="2" id="KW-0472">Membrane</keyword>
<dbReference type="SUPFAM" id="SSF53822">
    <property type="entry name" value="Periplasmic binding protein-like I"/>
    <property type="match status" value="1"/>
</dbReference>
<reference evidence="4 5" key="1">
    <citation type="submission" date="2021-05" db="EMBL/GenBank/DDBJ databases">
        <title>A novel Methanospirillum isolate from a pyrite-forming mixed culture.</title>
        <authorList>
            <person name="Bunk B."/>
            <person name="Sproer C."/>
            <person name="Spring S."/>
            <person name="Pester M."/>
        </authorList>
    </citation>
    <scope>NUCLEOTIDE SEQUENCE [LARGE SCALE GENOMIC DNA]</scope>
    <source>
        <strain evidence="4 5">J.3.6.1-F.2.7.3</strain>
    </source>
</reference>
<evidence type="ECO:0000256" key="2">
    <source>
        <dbReference type="SAM" id="Phobius"/>
    </source>
</evidence>
<dbReference type="PANTHER" id="PTHR30483">
    <property type="entry name" value="LEUCINE-SPECIFIC-BINDING PROTEIN"/>
    <property type="match status" value="1"/>
</dbReference>
<organism evidence="4 5">
    <name type="scientific">Methanospirillum purgamenti</name>
    <dbReference type="NCBI Taxonomy" id="2834276"/>
    <lineage>
        <taxon>Archaea</taxon>
        <taxon>Methanobacteriati</taxon>
        <taxon>Methanobacteriota</taxon>
        <taxon>Stenosarchaea group</taxon>
        <taxon>Methanomicrobia</taxon>
        <taxon>Methanomicrobiales</taxon>
        <taxon>Methanospirillaceae</taxon>
        <taxon>Methanospirillum</taxon>
    </lineage>
</organism>
<evidence type="ECO:0000259" key="3">
    <source>
        <dbReference type="Pfam" id="PF13458"/>
    </source>
</evidence>
<dbReference type="InterPro" id="IPR028081">
    <property type="entry name" value="Leu-bd"/>
</dbReference>
<dbReference type="Gene3D" id="3.40.50.2300">
    <property type="match status" value="2"/>
</dbReference>
<gene>
    <name evidence="4" type="ORF">KHC33_10545</name>
</gene>
<dbReference type="InterPro" id="IPR028082">
    <property type="entry name" value="Peripla_BP_I"/>
</dbReference>
<evidence type="ECO:0000256" key="1">
    <source>
        <dbReference type="ARBA" id="ARBA00022729"/>
    </source>
</evidence>
<dbReference type="KEGG" id="mrtj:KHC33_10545"/>
<dbReference type="PANTHER" id="PTHR30483:SF6">
    <property type="entry name" value="PERIPLASMIC BINDING PROTEIN OF ABC TRANSPORTER FOR NATURAL AMINO ACIDS"/>
    <property type="match status" value="1"/>
</dbReference>
<accession>A0A8E7AZS8</accession>